<gene>
    <name evidence="9" type="ORF">MGL_2198</name>
</gene>
<feature type="compositionally biased region" description="Polar residues" evidence="7">
    <location>
        <begin position="936"/>
        <end position="948"/>
    </location>
</feature>
<dbReference type="KEGG" id="mgl:MGL_2198"/>
<keyword evidence="3" id="KW-0805">Transcription regulation</keyword>
<name>A8Q2I4_MALGO</name>
<dbReference type="VEuPathDB" id="FungiDB:MGL_2198"/>
<reference evidence="9 10" key="1">
    <citation type="journal article" date="2007" name="Proc. Natl. Acad. Sci. U.S.A.">
        <title>Dandruff-associated Malassezia genomes reveal convergent and divergent virulence traits shared with plant and human fungal pathogens.</title>
        <authorList>
            <person name="Xu J."/>
            <person name="Saunders C.W."/>
            <person name="Hu P."/>
            <person name="Grant R.A."/>
            <person name="Boekhout T."/>
            <person name="Kuramae E.E."/>
            <person name="Kronstad J.W."/>
            <person name="Deangelis Y.M."/>
            <person name="Reeder N.L."/>
            <person name="Johnstone K.R."/>
            <person name="Leland M."/>
            <person name="Fieno A.M."/>
            <person name="Begley W.M."/>
            <person name="Sun Y."/>
            <person name="Lacey M.P."/>
            <person name="Chaudhary T."/>
            <person name="Keough T."/>
            <person name="Chu L."/>
            <person name="Sears R."/>
            <person name="Yuan B."/>
            <person name="Dawson T.L.Jr."/>
        </authorList>
    </citation>
    <scope>NUCLEOTIDE SEQUENCE [LARGE SCALE GENOMIC DNA]</scope>
    <source>
        <strain evidence="10">ATCC MYA-4612 / CBS 7966</strain>
    </source>
</reference>
<dbReference type="RefSeq" id="XP_001730403.1">
    <property type="nucleotide sequence ID" value="XM_001730351.1"/>
</dbReference>
<feature type="region of interest" description="Disordered" evidence="7">
    <location>
        <begin position="107"/>
        <end position="140"/>
    </location>
</feature>
<dbReference type="Proteomes" id="UP000008837">
    <property type="component" value="Unassembled WGS sequence"/>
</dbReference>
<feature type="region of interest" description="Disordered" evidence="7">
    <location>
        <begin position="1"/>
        <end position="29"/>
    </location>
</feature>
<comment type="subcellular location">
    <subcellularLocation>
        <location evidence="1">Nucleus</location>
    </subcellularLocation>
</comment>
<feature type="compositionally biased region" description="Polar residues" evidence="7">
    <location>
        <begin position="10"/>
        <end position="19"/>
    </location>
</feature>
<dbReference type="InParanoid" id="A8Q2I4"/>
<feature type="compositionally biased region" description="Polar residues" evidence="7">
    <location>
        <begin position="119"/>
        <end position="140"/>
    </location>
</feature>
<evidence type="ECO:0000256" key="3">
    <source>
        <dbReference type="ARBA" id="ARBA00023015"/>
    </source>
</evidence>
<dbReference type="SMART" id="SM00426">
    <property type="entry name" value="TEA"/>
    <property type="match status" value="1"/>
</dbReference>
<evidence type="ECO:0000259" key="8">
    <source>
        <dbReference type="PROSITE" id="PS51088"/>
    </source>
</evidence>
<evidence type="ECO:0000256" key="4">
    <source>
        <dbReference type="ARBA" id="ARBA00023163"/>
    </source>
</evidence>
<dbReference type="PRINTS" id="PR00065">
    <property type="entry name" value="TEADOMAIN"/>
</dbReference>
<evidence type="ECO:0000256" key="2">
    <source>
        <dbReference type="ARBA" id="ARBA00008421"/>
    </source>
</evidence>
<feature type="compositionally biased region" description="Polar residues" evidence="7">
    <location>
        <begin position="970"/>
        <end position="979"/>
    </location>
</feature>
<evidence type="ECO:0000256" key="7">
    <source>
        <dbReference type="SAM" id="MobiDB-lite"/>
    </source>
</evidence>
<feature type="DNA-binding region" description="TEA" evidence="6">
    <location>
        <begin position="305"/>
        <end position="379"/>
    </location>
</feature>
<dbReference type="AlphaFoldDB" id="A8Q2I4"/>
<dbReference type="PANTHER" id="PTHR11834:SF0">
    <property type="entry name" value="PROTEIN SCALLOPED"/>
    <property type="match status" value="1"/>
</dbReference>
<comment type="similarity">
    <text evidence="2">Belongs to the TEC1 family.</text>
</comment>
<dbReference type="InterPro" id="IPR000818">
    <property type="entry name" value="TEA/ATTS_dom"/>
</dbReference>
<dbReference type="GO" id="GO:0000981">
    <property type="term" value="F:DNA-binding transcription factor activity, RNA polymerase II-specific"/>
    <property type="evidence" value="ECO:0007669"/>
    <property type="project" value="TreeGrafter"/>
</dbReference>
<feature type="region of interest" description="Disordered" evidence="7">
    <location>
        <begin position="436"/>
        <end position="500"/>
    </location>
</feature>
<keyword evidence="10" id="KW-1185">Reference proteome</keyword>
<keyword evidence="4" id="KW-0804">Transcription</keyword>
<dbReference type="STRING" id="425265.A8Q2I4"/>
<evidence type="ECO:0000256" key="6">
    <source>
        <dbReference type="PROSITE-ProRule" id="PRU00505"/>
    </source>
</evidence>
<dbReference type="InterPro" id="IPR050937">
    <property type="entry name" value="TEC1_TEAD_TF"/>
</dbReference>
<dbReference type="OrthoDB" id="10006572at2759"/>
<sequence>MFYFAGMPPVSTSAPTTSGVAAGAPDGPGPRDDIACHFVAPGTMPPPPATMQGNLEADVTPFMTPMRHSLSETTVDSASISPTLLRQIQAGSMPNVSSPLAVHSVLAPPSSDGKRRRMSASQFGSPPNANMATMDPSTSSPFSNAMMSHAASPAAAAAAAHQNNLFFQHAMLPFGMPDSPSSSPSVDTSMQALSMTPNNNLSPLTHRTLRAASSSAASPTGAFRGGPMTATASVQESPLMRRANSYGSVGSPWGSHDNMYMFGMAPGISPVAGPAPMGPPISAPVQMQRNYSSPQPRAMRERGTRQSSTDVWPDDVEVAFWEALRLIPKLGRRKVLVHGKPCGRNELIADYIERKTGKTRSRKQVSSHIQVLKNVKRNDLEFQQLISEPTHEEDYYTPAGGMMYAHALSEYSVGLLGFSLTTTDPTVSPMAASSAAMSPSVSSPLPPTHSPAQSPASGMISKALDNLHVSNSPRLDDNGRTLSPRYPSAPAPPSASMSASLARRKKVPLVDFDPMPVLVPTAFSMWTSSTTTDERHLYTNLDTLSMSRTLQSGGELPVLSSTDPIVTSFRFPQLVDMFKRVACPFVHVHVPMSLPRADASAAQYNRLGVALSIASTRNTRLCSVLSIYSHGKCVLSMVDHLEPPRPLAPARSDSVRSVLHEDPSEPSNQRSPAPSNDARFAWAYQVPFASDFWADFLSRNHPMHIYGPGGVEPMTSYCKEPSERASVGMAVSGLAFIQELVVPQSDGVSTITPRSIVSVDSPGSQVGDIIGVVAWDFECVEALGCEPGVPIVSVISHTSSALNHPTTPHRPSSAALSSESRAATTTESALSSSPTSHRSSEKGLLGLEIHASSRPCPQSGPQQQSLKQSQDPSSSSSTSTLPDNAVSSSNTDHQHRETPSSTPQKEKTDEDSAQMQSKPDSSLLRANTPPPPPTLIRTQASPFTSSSPVKVHDESEPNKKVSPTPKPPMLSSSGAISSLQRDEHRSWAPSEAEKLAAAPPPAQSPFSNDSSLFTSSSYTSGLNLSNVFRQKHVTPHGMTTTLSPAASHADLFSPVGPSPPPSSSSSSLLAPNVSIPGSVSSLPMPVRSNSMSMLEEHDDDVFQPFSTQVSSPSLLSDSIPSYLDPTDVGGRFGLSTHVQWNAQQDLMDAFLNSSMMESSSGISPC</sequence>
<feature type="compositionally biased region" description="Basic and acidic residues" evidence="7">
    <location>
        <begin position="950"/>
        <end position="959"/>
    </location>
</feature>
<organism evidence="9 10">
    <name type="scientific">Malassezia globosa (strain ATCC MYA-4612 / CBS 7966)</name>
    <name type="common">Dandruff-associated fungus</name>
    <dbReference type="NCBI Taxonomy" id="425265"/>
    <lineage>
        <taxon>Eukaryota</taxon>
        <taxon>Fungi</taxon>
        <taxon>Dikarya</taxon>
        <taxon>Basidiomycota</taxon>
        <taxon>Ustilaginomycotina</taxon>
        <taxon>Malasseziomycetes</taxon>
        <taxon>Malasseziales</taxon>
        <taxon>Malasseziaceae</taxon>
        <taxon>Malassezia</taxon>
    </lineage>
</organism>
<feature type="compositionally biased region" description="Polar residues" evidence="7">
    <location>
        <begin position="665"/>
        <end position="674"/>
    </location>
</feature>
<dbReference type="Pfam" id="PF01285">
    <property type="entry name" value="TEA"/>
    <property type="match status" value="1"/>
</dbReference>
<dbReference type="InterPro" id="IPR038096">
    <property type="entry name" value="TEA/ATTS_sf"/>
</dbReference>
<feature type="compositionally biased region" description="Low complexity" evidence="7">
    <location>
        <begin position="857"/>
        <end position="883"/>
    </location>
</feature>
<accession>A8Q2I4</accession>
<feature type="region of interest" description="Disordered" evidence="7">
    <location>
        <begin position="1050"/>
        <end position="1069"/>
    </location>
</feature>
<dbReference type="Gene3D" id="6.10.20.40">
    <property type="entry name" value="TEA/ATTS domain"/>
    <property type="match status" value="1"/>
</dbReference>
<keyword evidence="5" id="KW-0539">Nucleus</keyword>
<dbReference type="GO" id="GO:0000978">
    <property type="term" value="F:RNA polymerase II cis-regulatory region sequence-specific DNA binding"/>
    <property type="evidence" value="ECO:0007669"/>
    <property type="project" value="TreeGrafter"/>
</dbReference>
<protein>
    <recommendedName>
        <fullName evidence="8">TEA domain-containing protein</fullName>
    </recommendedName>
</protein>
<dbReference type="GO" id="GO:0005634">
    <property type="term" value="C:nucleus"/>
    <property type="evidence" value="ECO:0007669"/>
    <property type="project" value="UniProtKB-SubCell"/>
</dbReference>
<dbReference type="EMBL" id="AAYY01000008">
    <property type="protein sequence ID" value="EDP43189.1"/>
    <property type="molecule type" value="Genomic_DNA"/>
</dbReference>
<dbReference type="PROSITE" id="PS51088">
    <property type="entry name" value="TEA_2"/>
    <property type="match status" value="1"/>
</dbReference>
<evidence type="ECO:0000256" key="5">
    <source>
        <dbReference type="ARBA" id="ARBA00023242"/>
    </source>
</evidence>
<evidence type="ECO:0000256" key="1">
    <source>
        <dbReference type="ARBA" id="ARBA00004123"/>
    </source>
</evidence>
<feature type="compositionally biased region" description="Low complexity" evidence="7">
    <location>
        <begin position="1004"/>
        <end position="1013"/>
    </location>
</feature>
<feature type="compositionally biased region" description="Low complexity" evidence="7">
    <location>
        <begin position="810"/>
        <end position="836"/>
    </location>
</feature>
<dbReference type="GO" id="GO:0005667">
    <property type="term" value="C:transcription regulator complex"/>
    <property type="evidence" value="ECO:0007669"/>
    <property type="project" value="TreeGrafter"/>
</dbReference>
<dbReference type="OMA" id="MRRANSY"/>
<dbReference type="PANTHER" id="PTHR11834">
    <property type="entry name" value="TRANSCRIPTIONAL ENHANCER FACTOR TEF RELATED"/>
    <property type="match status" value="1"/>
</dbReference>
<proteinExistence type="inferred from homology"/>
<evidence type="ECO:0000313" key="10">
    <source>
        <dbReference type="Proteomes" id="UP000008837"/>
    </source>
</evidence>
<feature type="domain" description="TEA" evidence="8">
    <location>
        <begin position="305"/>
        <end position="379"/>
    </location>
</feature>
<feature type="region of interest" description="Disordered" evidence="7">
    <location>
        <begin position="646"/>
        <end position="674"/>
    </location>
</feature>
<evidence type="ECO:0000313" key="9">
    <source>
        <dbReference type="EMBL" id="EDP43189.1"/>
    </source>
</evidence>
<comment type="caution">
    <text evidence="9">The sequence shown here is derived from an EMBL/GenBank/DDBJ whole genome shotgun (WGS) entry which is preliminary data.</text>
</comment>
<feature type="compositionally biased region" description="Basic and acidic residues" evidence="7">
    <location>
        <begin position="980"/>
        <end position="994"/>
    </location>
</feature>
<dbReference type="GeneID" id="5854705"/>
<feature type="region of interest" description="Disordered" evidence="7">
    <location>
        <begin position="800"/>
        <end position="1013"/>
    </location>
</feature>
<feature type="compositionally biased region" description="Basic and acidic residues" evidence="7">
    <location>
        <begin position="892"/>
        <end position="910"/>
    </location>
</feature>